<sequence length="154" mass="17249">MDLVSISAAYNGLKVAKDIFAGFNNLKVETATLERINEAVKKVGEAQDAIFMLREELFRLQEENNSLKQQINDRDSWTTVIGQYQLVATAGGAVVFKSKEEPSHFACPSCAQSKEIHILQDSRVMAGTFTCTKCQASYPVKPREKMQPIKFQGW</sequence>
<comment type="caution">
    <text evidence="1">The sequence shown here is derived from an EMBL/GenBank/DDBJ whole genome shotgun (WGS) entry which is preliminary data.</text>
</comment>
<protein>
    <submittedName>
        <fullName evidence="1">Uncharacterized protein</fullName>
    </submittedName>
</protein>
<keyword evidence="2" id="KW-1185">Reference proteome</keyword>
<dbReference type="EMBL" id="PVNO01000010">
    <property type="protein sequence ID" value="PRO70135.1"/>
    <property type="molecule type" value="Genomic_DNA"/>
</dbReference>
<gene>
    <name evidence="1" type="ORF">C6Y39_04550</name>
</gene>
<dbReference type="RefSeq" id="WP_105930136.1">
    <property type="nucleotide sequence ID" value="NZ_PVNO01000010.1"/>
</dbReference>
<reference evidence="2" key="1">
    <citation type="journal article" date="2020" name="Int. J. Syst. Evol. Microbiol.">
        <title>Alteromonas alba sp. nov., a marine bacterium isolated from the seawater of the West Pacific Ocean.</title>
        <authorList>
            <person name="Sun C."/>
            <person name="Wu Y.-H."/>
            <person name="Xamxidin M."/>
            <person name="Cheng H."/>
            <person name="Xu X.-W."/>
        </authorList>
    </citation>
    <scope>NUCLEOTIDE SEQUENCE [LARGE SCALE GENOMIC DNA]</scope>
    <source>
        <strain evidence="2">9a2</strain>
    </source>
</reference>
<evidence type="ECO:0000313" key="2">
    <source>
        <dbReference type="Proteomes" id="UP000239539"/>
    </source>
</evidence>
<accession>A0ABX5CRW3</accession>
<dbReference type="SUPFAM" id="SSF57783">
    <property type="entry name" value="Zinc beta-ribbon"/>
    <property type="match status" value="1"/>
</dbReference>
<proteinExistence type="predicted"/>
<dbReference type="Proteomes" id="UP000239539">
    <property type="component" value="Unassembled WGS sequence"/>
</dbReference>
<name>A0ABX5CRW3_9ALTE</name>
<organism evidence="1 2">
    <name type="scientific">Alteromonas gracilis</name>
    <dbReference type="NCBI Taxonomy" id="1479524"/>
    <lineage>
        <taxon>Bacteria</taxon>
        <taxon>Pseudomonadati</taxon>
        <taxon>Pseudomonadota</taxon>
        <taxon>Gammaproteobacteria</taxon>
        <taxon>Alteromonadales</taxon>
        <taxon>Alteromonadaceae</taxon>
        <taxon>Alteromonas/Salinimonas group</taxon>
        <taxon>Alteromonas</taxon>
    </lineage>
</organism>
<evidence type="ECO:0000313" key="1">
    <source>
        <dbReference type="EMBL" id="PRO70135.1"/>
    </source>
</evidence>